<dbReference type="STRING" id="6412.T1FAS6"/>
<dbReference type="Pfam" id="PF03407">
    <property type="entry name" value="Nucleotid_trans"/>
    <property type="match status" value="1"/>
</dbReference>
<dbReference type="GeneID" id="20205925"/>
<dbReference type="KEGG" id="hro:HELRODRAFT_176694"/>
<dbReference type="EMBL" id="AMQM01005804">
    <property type="status" value="NOT_ANNOTATED_CDS"/>
    <property type="molecule type" value="Genomic_DNA"/>
</dbReference>
<sequence>MTGNSYSGQYYRTAKKDLIMNLKRKKILYDHVHSSARTPHGSKKCYILCFVILTVYVLYELSANISIYDFIKRCPDPKLAVAIANQASVDKYIILAMVDSSFTDMALNLYWKSFRPNAIENFLFMGGDLKSCEILANESLPCYHYSTDETASVASVWNSPDFIRKMNLRTDMVLDALSLGYTVLHTDLDVMFFQNPLPELKVIMGEHDIASLWDNTVYNAGFICIKPTKYSLKVYNQMKQITDYSPQIDDQSALNKAISSVSRRYKNFKVKILDPNRFLCGLEYFENGNRLYPSPCQDCMVLHNNWIVSKEAKIYRFKEHLMWVYDQDEYYSSPTNMYMSYSNPSTWPNTNVTITYEMEALKGALAIARMLNRILILPRFHCSHQVPVNGKKDVKMTKRRIFRTVLKACPLNGLLNIKSFDSVFQESYRENSFLQNPAISEGLAKNRSKEIVIITVVNANLFRDKIPITSLSSNHVGAANKSNVRSVDETESQKLNDNHNVSDDIELIDMSKKQVIKEEDIKSALSSFTERVLVFRSLYQLMPQFTDEEDQRVFNADISKAFKKNLSVWLLTVRYANMLDLISCIETVYISFENTLVAVRFIIVRRLYETYWFSQGNDFRSIITISNTYMFRTPFAAILSAVYPVQIILHVE</sequence>
<dbReference type="EMBL" id="KB097106">
    <property type="protein sequence ID" value="ESN99530.1"/>
    <property type="molecule type" value="Genomic_DNA"/>
</dbReference>
<reference evidence="5" key="1">
    <citation type="submission" date="2012-12" db="EMBL/GenBank/DDBJ databases">
        <authorList>
            <person name="Hellsten U."/>
            <person name="Grimwood J."/>
            <person name="Chapman J.A."/>
            <person name="Shapiro H."/>
            <person name="Aerts A."/>
            <person name="Otillar R.P."/>
            <person name="Terry A.Y."/>
            <person name="Boore J.L."/>
            <person name="Simakov O."/>
            <person name="Marletaz F."/>
            <person name="Cho S.-J."/>
            <person name="Edsinger-Gonzales E."/>
            <person name="Havlak P."/>
            <person name="Kuo D.-H."/>
            <person name="Larsson T."/>
            <person name="Lv J."/>
            <person name="Arendt D."/>
            <person name="Savage R."/>
            <person name="Osoegawa K."/>
            <person name="de Jong P."/>
            <person name="Lindberg D.R."/>
            <person name="Seaver E.C."/>
            <person name="Weisblat D.A."/>
            <person name="Putnam N.H."/>
            <person name="Grigoriev I.V."/>
            <person name="Rokhsar D.S."/>
        </authorList>
    </citation>
    <scope>NUCLEOTIDE SEQUENCE</scope>
</reference>
<dbReference type="OMA" id="TITYEME"/>
<accession>T1FAS6</accession>
<keyword evidence="1" id="KW-0812">Transmembrane</keyword>
<reference evidence="4" key="3">
    <citation type="submission" date="2015-06" db="UniProtKB">
        <authorList>
            <consortium name="EnsemblMetazoa"/>
        </authorList>
    </citation>
    <scope>IDENTIFICATION</scope>
</reference>
<dbReference type="OrthoDB" id="1712432at2759"/>
<name>T1FAS6_HELRO</name>
<dbReference type="Proteomes" id="UP000015101">
    <property type="component" value="Unassembled WGS sequence"/>
</dbReference>
<evidence type="ECO:0000313" key="3">
    <source>
        <dbReference type="EMBL" id="ESN99530.1"/>
    </source>
</evidence>
<dbReference type="PANTHER" id="PTHR47032">
    <property type="entry name" value="UDP-D-XYLOSE:L-FUCOSE ALPHA-1,3-D-XYLOSYLTRANSFERASE-RELATED"/>
    <property type="match status" value="1"/>
</dbReference>
<feature type="transmembrane region" description="Helical" evidence="1">
    <location>
        <begin position="45"/>
        <end position="68"/>
    </location>
</feature>
<dbReference type="InterPro" id="IPR052636">
    <property type="entry name" value="UDP-D-xylose:L-fucose_XylT"/>
</dbReference>
<protein>
    <recommendedName>
        <fullName evidence="2">Nucleotide-diphospho-sugar transferase domain-containing protein</fullName>
    </recommendedName>
</protein>
<feature type="domain" description="Nucleotide-diphospho-sugar transferase" evidence="2">
    <location>
        <begin position="118"/>
        <end position="317"/>
    </location>
</feature>
<evidence type="ECO:0000313" key="5">
    <source>
        <dbReference type="Proteomes" id="UP000015101"/>
    </source>
</evidence>
<evidence type="ECO:0000259" key="2">
    <source>
        <dbReference type="Pfam" id="PF03407"/>
    </source>
</evidence>
<keyword evidence="1" id="KW-1133">Transmembrane helix</keyword>
<dbReference type="RefSeq" id="XP_009022302.1">
    <property type="nucleotide sequence ID" value="XM_009024054.1"/>
</dbReference>
<organism evidence="4 5">
    <name type="scientific">Helobdella robusta</name>
    <name type="common">Californian leech</name>
    <dbReference type="NCBI Taxonomy" id="6412"/>
    <lineage>
        <taxon>Eukaryota</taxon>
        <taxon>Metazoa</taxon>
        <taxon>Spiralia</taxon>
        <taxon>Lophotrochozoa</taxon>
        <taxon>Annelida</taxon>
        <taxon>Clitellata</taxon>
        <taxon>Hirudinea</taxon>
        <taxon>Rhynchobdellida</taxon>
        <taxon>Glossiphoniidae</taxon>
        <taxon>Helobdella</taxon>
    </lineage>
</organism>
<dbReference type="InterPro" id="IPR005069">
    <property type="entry name" value="Nucl-diP-sugar_transferase"/>
</dbReference>
<dbReference type="HOGENOM" id="CLU_420520_0_0_1"/>
<keyword evidence="1" id="KW-0472">Membrane</keyword>
<gene>
    <name evidence="4" type="primary">20205925</name>
    <name evidence="3" type="ORF">HELRODRAFT_176694</name>
</gene>
<dbReference type="GO" id="GO:0005794">
    <property type="term" value="C:Golgi apparatus"/>
    <property type="evidence" value="ECO:0000318"/>
    <property type="project" value="GO_Central"/>
</dbReference>
<dbReference type="EnsemblMetazoa" id="HelroT176694">
    <property type="protein sequence ID" value="HelroP176694"/>
    <property type="gene ID" value="HelroG176694"/>
</dbReference>
<dbReference type="PANTHER" id="PTHR47032:SF1">
    <property type="entry name" value="UDP-D-XYLOSE:L-FUCOSE ALPHA-1,3-D-XYLOSYLTRANSFERASE-RELATED"/>
    <property type="match status" value="1"/>
</dbReference>
<evidence type="ECO:0000256" key="1">
    <source>
        <dbReference type="SAM" id="Phobius"/>
    </source>
</evidence>
<proteinExistence type="predicted"/>
<reference evidence="3 5" key="2">
    <citation type="journal article" date="2013" name="Nature">
        <title>Insights into bilaterian evolution from three spiralian genomes.</title>
        <authorList>
            <person name="Simakov O."/>
            <person name="Marletaz F."/>
            <person name="Cho S.J."/>
            <person name="Edsinger-Gonzales E."/>
            <person name="Havlak P."/>
            <person name="Hellsten U."/>
            <person name="Kuo D.H."/>
            <person name="Larsson T."/>
            <person name="Lv J."/>
            <person name="Arendt D."/>
            <person name="Savage R."/>
            <person name="Osoegawa K."/>
            <person name="de Jong P."/>
            <person name="Grimwood J."/>
            <person name="Chapman J.A."/>
            <person name="Shapiro H."/>
            <person name="Aerts A."/>
            <person name="Otillar R.P."/>
            <person name="Terry A.Y."/>
            <person name="Boore J.L."/>
            <person name="Grigoriev I.V."/>
            <person name="Lindberg D.R."/>
            <person name="Seaver E.C."/>
            <person name="Weisblat D.A."/>
            <person name="Putnam N.H."/>
            <person name="Rokhsar D.S."/>
        </authorList>
    </citation>
    <scope>NUCLEOTIDE SEQUENCE</scope>
</reference>
<dbReference type="GO" id="GO:0016757">
    <property type="term" value="F:glycosyltransferase activity"/>
    <property type="evidence" value="ECO:0000318"/>
    <property type="project" value="GO_Central"/>
</dbReference>
<dbReference type="AlphaFoldDB" id="T1FAS6"/>
<evidence type="ECO:0000313" key="4">
    <source>
        <dbReference type="EnsemblMetazoa" id="HelroP176694"/>
    </source>
</evidence>
<dbReference type="CTD" id="20205925"/>
<keyword evidence="5" id="KW-1185">Reference proteome</keyword>
<dbReference type="InParanoid" id="T1FAS6"/>